<accession>A0AAV0TDB4</accession>
<evidence type="ECO:0000313" key="2">
    <source>
        <dbReference type="Proteomes" id="UP001162029"/>
    </source>
</evidence>
<dbReference type="Proteomes" id="UP001162029">
    <property type="component" value="Unassembled WGS sequence"/>
</dbReference>
<name>A0AAV0TDB4_9STRA</name>
<reference evidence="1" key="1">
    <citation type="submission" date="2022-12" db="EMBL/GenBank/DDBJ databases">
        <authorList>
            <person name="Webb A."/>
        </authorList>
    </citation>
    <scope>NUCLEOTIDE SEQUENCE</scope>
    <source>
        <strain evidence="1">Pd1</strain>
    </source>
</reference>
<evidence type="ECO:0000313" key="1">
    <source>
        <dbReference type="EMBL" id="CAI5718822.1"/>
    </source>
</evidence>
<dbReference type="EMBL" id="CANTFM010000337">
    <property type="protein sequence ID" value="CAI5718822.1"/>
    <property type="molecule type" value="Genomic_DNA"/>
</dbReference>
<organism evidence="1 2">
    <name type="scientific">Peronospora destructor</name>
    <dbReference type="NCBI Taxonomy" id="86335"/>
    <lineage>
        <taxon>Eukaryota</taxon>
        <taxon>Sar</taxon>
        <taxon>Stramenopiles</taxon>
        <taxon>Oomycota</taxon>
        <taxon>Peronosporomycetes</taxon>
        <taxon>Peronosporales</taxon>
        <taxon>Peronosporaceae</taxon>
        <taxon>Peronospora</taxon>
    </lineage>
</organism>
<sequence>MLLHRWNRLNEVEADFMIAKTSLSTQEDKLRQVESSSKSCRRMEILCGIVYDLQCHVGSRSCGLKASRKQTLLGQLDNCLELISIRNERTLQERVDKLQASLEHFLAMDIPFVDDRVVVSKTEAVELNVVSNSNSIPSLHTEVHDDRPDDANNSVWEDDDWFEEGAFDDLASESDEQDDVVAQISSEKSNLKFGGDFLAVKMGEGASSRWPRELPPFVWSLLARVTSSDPQSYVVRVTLKRLLDEIAKGDPYYYLHPTNVSKDADVCSPLHSSSSSGCEFGCRGASALKWERKLVSQISSRMKSFDNVAYSLARSSGGKEVLNRKKMNSIIRKLHLVAMQLHSLVSHLYCVKGHATCKEVDSLPVALNNSHFERKMGVYKSRLKLVVPHKYQQQTQQEQHSSNKPGEELLRDTYEFFPELLLCIDIWGYNYRESLVKQHNSNSLISGKLAASGAISEAALFPFRYFRKVESLAFDFENDSNGLLHRICDELLNIVCLWNDLKWTDNFEAVALDRVVSFESNVTTSILNILELYAHHLQALWSVRLLDEPNQLRSIHFTEFNAYYSDRSQRSLNTTACSLSRAPGVLENPGDGPTCDSRTVVQHVGTEILEQRLAEEYWNRKVTALSIRNPDDEMKVGSDSKLQLLSDEAICSWDQQTLVSYLLRWSDVYAIRTEVNALSAVTNHMMKHEVQKFRFVGRDDASVTSSSYVNKTMVDSSTRQLLAAVSRAQMLIQDALVGSEKLALHSASNQLPHEKKRLKPAELEGISGNKTSSSSMEAAPFCSTSTRINDAGGAHSDDAVSETVCHAEAIASKDADSYDAIDDVNIDTGMTGEQPEVKDLIQLLAVTKQDMQELCGHRPRSARMREKVQLQSLQLARQTVEIFRNIKNMYGSQRR</sequence>
<keyword evidence="2" id="KW-1185">Reference proteome</keyword>
<dbReference type="AlphaFoldDB" id="A0AAV0TDB4"/>
<gene>
    <name evidence="1" type="ORF">PDE001_LOCUS1938</name>
</gene>
<comment type="caution">
    <text evidence="1">The sequence shown here is derived from an EMBL/GenBank/DDBJ whole genome shotgun (WGS) entry which is preliminary data.</text>
</comment>
<proteinExistence type="predicted"/>
<protein>
    <submittedName>
        <fullName evidence="1">Uncharacterized protein</fullName>
    </submittedName>
</protein>